<dbReference type="Proteomes" id="UP000313948">
    <property type="component" value="Chromosome"/>
</dbReference>
<keyword evidence="3" id="KW-1185">Reference proteome</keyword>
<dbReference type="EMBL" id="CP040899">
    <property type="protein sequence ID" value="QDB80652.1"/>
    <property type="molecule type" value="Genomic_DNA"/>
</dbReference>
<sequence length="557" mass="60518">MAGGPADVVTPYGRAGDVVLVGDWDGDGVDTVAVRRGSEYHVKNSLTGGPADIVTPYGRATDEVLVGDWDGRSRTLAHRPGRPTPVEVSAGAGQLSPLSVAWANNSVNTTAFRKSSLATAQAPDGTWWQYTAYFDAVGTLVLARRDRDGGAWEYSWTRHTANVSDAHNSISLTVDGAGYLHLSWGQHNSPLTYARSLAPHSLDLGPTRSMVGTHERTVTYPEFFRLPDGNLFFLYREGSSGDGNVVLNRYVTARQRWERVHDNLIDGEGQRSAYWQAAVDSLGRLHLSWTWRETPDVATNHHVAYARSTDASGRAWVRSDGRPYDTLPITRADAEYAALVPQGSDLMNQTSMTVDAEDNPYIASYWDSGQGVQYQVLRSLGTGEWERRESEFRTGDFSLSGGGTKAVPIARPQILVSGAGESAEAHLIIRDADRGAVASLATLTDFVANTWEVRDLTDTPLGEWEPSYDLDLWRSRGVLDVFVQRVRQIDGEGLADYPAQYVHVLEVPPGILALRPAQPVPDATPEATPEPTAQPGAEPTAEPDDEQTPGPAPTPSG</sequence>
<feature type="region of interest" description="Disordered" evidence="1">
    <location>
        <begin position="515"/>
        <end position="557"/>
    </location>
</feature>
<protein>
    <submittedName>
        <fullName evidence="2">Neuraminidase</fullName>
    </submittedName>
</protein>
<reference evidence="2 3" key="1">
    <citation type="submission" date="2019-05" db="EMBL/GenBank/DDBJ databases">
        <title>Georgenia *** sp. nov., and Georgenia *** sp. nov., isolated from the intestinal contents of plateau pika (Ochotona curzoniae) in the Qinghai-Tibet plateau of China.</title>
        <authorList>
            <person name="Tian Z."/>
        </authorList>
    </citation>
    <scope>NUCLEOTIDE SEQUENCE [LARGE SCALE GENOMIC DNA]</scope>
    <source>
        <strain evidence="2 3">Z294</strain>
    </source>
</reference>
<evidence type="ECO:0000313" key="3">
    <source>
        <dbReference type="Proteomes" id="UP000313948"/>
    </source>
</evidence>
<name>A0ABX5VQ64_9MICO</name>
<dbReference type="Pfam" id="PF15892">
    <property type="entry name" value="BNR_4"/>
    <property type="match status" value="1"/>
</dbReference>
<evidence type="ECO:0000256" key="1">
    <source>
        <dbReference type="SAM" id="MobiDB-lite"/>
    </source>
</evidence>
<accession>A0ABX5VQ64</accession>
<organism evidence="2 3">
    <name type="scientific">Georgenia wutianyii</name>
    <dbReference type="NCBI Taxonomy" id="2585135"/>
    <lineage>
        <taxon>Bacteria</taxon>
        <taxon>Bacillati</taxon>
        <taxon>Actinomycetota</taxon>
        <taxon>Actinomycetes</taxon>
        <taxon>Micrococcales</taxon>
        <taxon>Bogoriellaceae</taxon>
        <taxon>Georgenia</taxon>
    </lineage>
</organism>
<gene>
    <name evidence="2" type="ORF">FE251_03155</name>
</gene>
<evidence type="ECO:0000313" key="2">
    <source>
        <dbReference type="EMBL" id="QDB80652.1"/>
    </source>
</evidence>
<proteinExistence type="predicted"/>
<feature type="compositionally biased region" description="Low complexity" evidence="1">
    <location>
        <begin position="520"/>
        <end position="540"/>
    </location>
</feature>